<organism evidence="3 4">
    <name type="scientific">Amniculicola lignicola CBS 123094</name>
    <dbReference type="NCBI Taxonomy" id="1392246"/>
    <lineage>
        <taxon>Eukaryota</taxon>
        <taxon>Fungi</taxon>
        <taxon>Dikarya</taxon>
        <taxon>Ascomycota</taxon>
        <taxon>Pezizomycotina</taxon>
        <taxon>Dothideomycetes</taxon>
        <taxon>Pleosporomycetidae</taxon>
        <taxon>Pleosporales</taxon>
        <taxon>Amniculicolaceae</taxon>
        <taxon>Amniculicola</taxon>
    </lineage>
</organism>
<protein>
    <submittedName>
        <fullName evidence="3">Uncharacterized protein</fullName>
    </submittedName>
</protein>
<dbReference type="Proteomes" id="UP000799779">
    <property type="component" value="Unassembled WGS sequence"/>
</dbReference>
<gene>
    <name evidence="3" type="ORF">P154DRAFT_520803</name>
</gene>
<feature type="compositionally biased region" description="Acidic residues" evidence="2">
    <location>
        <begin position="214"/>
        <end position="225"/>
    </location>
</feature>
<evidence type="ECO:0000313" key="3">
    <source>
        <dbReference type="EMBL" id="KAF2002689.1"/>
    </source>
</evidence>
<evidence type="ECO:0000313" key="4">
    <source>
        <dbReference type="Proteomes" id="UP000799779"/>
    </source>
</evidence>
<accession>A0A6A5WPJ5</accession>
<dbReference type="OrthoDB" id="5279705at2759"/>
<feature type="region of interest" description="Disordered" evidence="2">
    <location>
        <begin position="34"/>
        <end position="65"/>
    </location>
</feature>
<name>A0A6A5WPJ5_9PLEO</name>
<keyword evidence="4" id="KW-1185">Reference proteome</keyword>
<reference evidence="3" key="1">
    <citation type="journal article" date="2020" name="Stud. Mycol.">
        <title>101 Dothideomycetes genomes: a test case for predicting lifestyles and emergence of pathogens.</title>
        <authorList>
            <person name="Haridas S."/>
            <person name="Albert R."/>
            <person name="Binder M."/>
            <person name="Bloem J."/>
            <person name="Labutti K."/>
            <person name="Salamov A."/>
            <person name="Andreopoulos B."/>
            <person name="Baker S."/>
            <person name="Barry K."/>
            <person name="Bills G."/>
            <person name="Bluhm B."/>
            <person name="Cannon C."/>
            <person name="Castanera R."/>
            <person name="Culley D."/>
            <person name="Daum C."/>
            <person name="Ezra D."/>
            <person name="Gonzalez J."/>
            <person name="Henrissat B."/>
            <person name="Kuo A."/>
            <person name="Liang C."/>
            <person name="Lipzen A."/>
            <person name="Lutzoni F."/>
            <person name="Magnuson J."/>
            <person name="Mondo S."/>
            <person name="Nolan M."/>
            <person name="Ohm R."/>
            <person name="Pangilinan J."/>
            <person name="Park H.-J."/>
            <person name="Ramirez L."/>
            <person name="Alfaro M."/>
            <person name="Sun H."/>
            <person name="Tritt A."/>
            <person name="Yoshinaga Y."/>
            <person name="Zwiers L.-H."/>
            <person name="Turgeon B."/>
            <person name="Goodwin S."/>
            <person name="Spatafora J."/>
            <person name="Crous P."/>
            <person name="Grigoriev I."/>
        </authorList>
    </citation>
    <scope>NUCLEOTIDE SEQUENCE</scope>
    <source>
        <strain evidence="3">CBS 123094</strain>
    </source>
</reference>
<dbReference type="AlphaFoldDB" id="A0A6A5WPJ5"/>
<keyword evidence="1" id="KW-0175">Coiled coil</keyword>
<sequence length="225" mass="25775">MFLTAQPFYPSTYFTPTRPSPLSDRSANVLSRPFSFNMASQPSSNEKKVPVPQRAYKPNPVMRGADAVKQTRRDMFFRKVQREREEKKWGSRGDQLQRLDFISDQKRWEARKERQAPTEPEQNYFDENDFAGPSMSYNANIDTQMEPSAEEAEYILQQEQQELEALIALMEEEQTQGDQASQHYGSDDDDYDQIFMECVGGIDMQGSSGQDTAFVEEDAMDTSGG</sequence>
<evidence type="ECO:0000256" key="2">
    <source>
        <dbReference type="SAM" id="MobiDB-lite"/>
    </source>
</evidence>
<feature type="region of interest" description="Disordered" evidence="2">
    <location>
        <begin position="202"/>
        <end position="225"/>
    </location>
</feature>
<evidence type="ECO:0000256" key="1">
    <source>
        <dbReference type="SAM" id="Coils"/>
    </source>
</evidence>
<dbReference type="EMBL" id="ML977576">
    <property type="protein sequence ID" value="KAF2002689.1"/>
    <property type="molecule type" value="Genomic_DNA"/>
</dbReference>
<feature type="coiled-coil region" evidence="1">
    <location>
        <begin position="149"/>
        <end position="176"/>
    </location>
</feature>
<proteinExistence type="predicted"/>